<name>A0ABZ2BAV8_9HYPH</name>
<organism evidence="1 2">
    <name type="scientific">Sinorhizobium chiapasense</name>
    <dbReference type="NCBI Taxonomy" id="501572"/>
    <lineage>
        <taxon>Bacteria</taxon>
        <taxon>Pseudomonadati</taxon>
        <taxon>Pseudomonadota</taxon>
        <taxon>Alphaproteobacteria</taxon>
        <taxon>Hyphomicrobiales</taxon>
        <taxon>Rhizobiaceae</taxon>
        <taxon>Sinorhizobium/Ensifer group</taxon>
        <taxon>Sinorhizobium</taxon>
    </lineage>
</organism>
<sequence length="86" mass="9735">MSRLFGPDFVTQKYLRRYPNSQRAKSWAGVMVHIQTENGVWRTGGHGYTWAGKPDAWIIPFEDAVRQIDHCGPEKMGKFIRAAAAA</sequence>
<dbReference type="Proteomes" id="UP001432360">
    <property type="component" value="Chromosome"/>
</dbReference>
<evidence type="ECO:0000313" key="1">
    <source>
        <dbReference type="EMBL" id="WVT04657.1"/>
    </source>
</evidence>
<dbReference type="RefSeq" id="WP_331373818.1">
    <property type="nucleotide sequence ID" value="NZ_CP133148.1"/>
</dbReference>
<evidence type="ECO:0000313" key="2">
    <source>
        <dbReference type="Proteomes" id="UP001432360"/>
    </source>
</evidence>
<dbReference type="EMBL" id="CP133148">
    <property type="protein sequence ID" value="WVT04657.1"/>
    <property type="molecule type" value="Genomic_DNA"/>
</dbReference>
<proteinExistence type="predicted"/>
<reference evidence="1" key="1">
    <citation type="submission" date="2023-08" db="EMBL/GenBank/DDBJ databases">
        <title>Complete genome sequence of Sinorhizobium chiapanecum ITTG S70 isolated from Acaciella angustissima nodules in Chiapas-Mexico.</title>
        <authorList>
            <person name="Rincon-Rosales R."/>
            <person name="Rogel M.A."/>
            <person name="Rincon-Medina C.I."/>
            <person name="Guerrero G."/>
            <person name="Manzano-Gomez L.A."/>
            <person name="Lopez-Lopez A."/>
            <person name="Rincon Molina F.A."/>
            <person name="Martinez-Romero E."/>
        </authorList>
    </citation>
    <scope>NUCLEOTIDE SEQUENCE</scope>
    <source>
        <strain evidence="1">ITTG S70</strain>
    </source>
</reference>
<protein>
    <submittedName>
        <fullName evidence="1">Uncharacterized protein</fullName>
    </submittedName>
</protein>
<gene>
    <name evidence="1" type="ORF">RB548_04390</name>
</gene>
<accession>A0ABZ2BAV8</accession>
<keyword evidence="2" id="KW-1185">Reference proteome</keyword>